<dbReference type="AlphaFoldDB" id="A0A502BQV7"/>
<gene>
    <name evidence="1" type="ORF">FHY56_06905</name>
</gene>
<comment type="caution">
    <text evidence="1">The sequence shown here is derived from an EMBL/GenBank/DDBJ whole genome shotgun (WGS) entry which is preliminary data.</text>
</comment>
<keyword evidence="2" id="KW-1185">Reference proteome</keyword>
<sequence>MRLAFLERHALEFASNRVRFTIEMQLAVRMKLLLPLLLFGVAADGVARPEFVHDHFGETALMGR</sequence>
<evidence type="ECO:0000313" key="2">
    <source>
        <dbReference type="Proteomes" id="UP000315388"/>
    </source>
</evidence>
<dbReference type="EMBL" id="VEWJ01000004">
    <property type="protein sequence ID" value="TPF75666.1"/>
    <property type="molecule type" value="Genomic_DNA"/>
</dbReference>
<dbReference type="OrthoDB" id="8082679at2"/>
<name>A0A502BQV7_9HYPH</name>
<reference evidence="1 2" key="1">
    <citation type="journal article" date="2003" name="Int. J. Syst. Evol. Microbiol.">
        <title>Towards a standardized format for the description of a novel species (of an established genus): Ochrobactrum gallinifaecis sp. nov.</title>
        <authorList>
            <person name="Kampfer P."/>
            <person name="Buczolits S."/>
            <person name="Albrecht A."/>
            <person name="Busse H.J."/>
            <person name="Stackebrandt E."/>
        </authorList>
    </citation>
    <scope>NUCLEOTIDE SEQUENCE [LARGE SCALE GENOMIC DNA]</scope>
    <source>
        <strain evidence="1 2">ISO 196</strain>
    </source>
</reference>
<dbReference type="Proteomes" id="UP000315388">
    <property type="component" value="Unassembled WGS sequence"/>
</dbReference>
<organism evidence="1 2">
    <name type="scientific">Brucella gallinifaecis</name>
    <dbReference type="NCBI Taxonomy" id="215590"/>
    <lineage>
        <taxon>Bacteria</taxon>
        <taxon>Pseudomonadati</taxon>
        <taxon>Pseudomonadota</taxon>
        <taxon>Alphaproteobacteria</taxon>
        <taxon>Hyphomicrobiales</taxon>
        <taxon>Brucellaceae</taxon>
        <taxon>Brucella/Ochrobactrum group</taxon>
        <taxon>Brucella</taxon>
    </lineage>
</organism>
<proteinExistence type="predicted"/>
<protein>
    <submittedName>
        <fullName evidence="1">Uncharacterized protein</fullName>
    </submittedName>
</protein>
<evidence type="ECO:0000313" key="1">
    <source>
        <dbReference type="EMBL" id="TPF75666.1"/>
    </source>
</evidence>
<accession>A0A502BQV7</accession>